<dbReference type="SUPFAM" id="SSF48264">
    <property type="entry name" value="Cytochrome P450"/>
    <property type="match status" value="1"/>
</dbReference>
<evidence type="ECO:0000313" key="2">
    <source>
        <dbReference type="EMBL" id="GGY50666.1"/>
    </source>
</evidence>
<dbReference type="GO" id="GO:0020037">
    <property type="term" value="F:heme binding"/>
    <property type="evidence" value="ECO:0007669"/>
    <property type="project" value="InterPro"/>
</dbReference>
<dbReference type="GO" id="GO:0004497">
    <property type="term" value="F:monooxygenase activity"/>
    <property type="evidence" value="ECO:0007669"/>
    <property type="project" value="InterPro"/>
</dbReference>
<keyword evidence="4" id="KW-1185">Reference proteome</keyword>
<dbReference type="Proteomes" id="UP000628442">
    <property type="component" value="Unassembled WGS sequence"/>
</dbReference>
<reference evidence="2" key="3">
    <citation type="submission" date="2022-12" db="EMBL/GenBank/DDBJ databases">
        <authorList>
            <person name="Sun Q."/>
            <person name="Kim S."/>
        </authorList>
    </citation>
    <scope>NUCLEOTIDE SEQUENCE</scope>
    <source>
        <strain evidence="2">KCTC 12343</strain>
    </source>
</reference>
<dbReference type="AlphaFoldDB" id="A0A411X3Q6"/>
<reference evidence="3 4" key="2">
    <citation type="submission" date="2019-02" db="EMBL/GenBank/DDBJ databases">
        <title>Draft Genome Sequences of Six Type Strains of the Genus Massilia.</title>
        <authorList>
            <person name="Miess H."/>
            <person name="Frediansyhah A."/>
            <person name="Gross H."/>
        </authorList>
    </citation>
    <scope>NUCLEOTIDE SEQUENCE [LARGE SCALE GENOMIC DNA]</scope>
    <source>
        <strain evidence="3 4">DSM 17472</strain>
    </source>
</reference>
<dbReference type="InterPro" id="IPR036396">
    <property type="entry name" value="Cyt_P450_sf"/>
</dbReference>
<dbReference type="GO" id="GO:0016705">
    <property type="term" value="F:oxidoreductase activity, acting on paired donors, with incorporation or reduction of molecular oxygen"/>
    <property type="evidence" value="ECO:0007669"/>
    <property type="project" value="InterPro"/>
</dbReference>
<evidence type="ECO:0000313" key="3">
    <source>
        <dbReference type="EMBL" id="QBI03518.1"/>
    </source>
</evidence>
<organism evidence="2 5">
    <name type="scientific">Pseudoduganella albidiflava</name>
    <dbReference type="NCBI Taxonomy" id="321983"/>
    <lineage>
        <taxon>Bacteria</taxon>
        <taxon>Pseudomonadati</taxon>
        <taxon>Pseudomonadota</taxon>
        <taxon>Betaproteobacteria</taxon>
        <taxon>Burkholderiales</taxon>
        <taxon>Oxalobacteraceae</taxon>
        <taxon>Telluria group</taxon>
        <taxon>Pseudoduganella</taxon>
    </lineage>
</organism>
<accession>A0A411X3Q6</accession>
<dbReference type="RefSeq" id="WP_131147616.1">
    <property type="nucleotide sequence ID" value="NZ_BMWV01000008.1"/>
</dbReference>
<comment type="similarity">
    <text evidence="1">Belongs to the cytochrome P450 family.</text>
</comment>
<name>A0A411X3Q6_9BURK</name>
<dbReference type="Gene3D" id="1.10.630.10">
    <property type="entry name" value="Cytochrome P450"/>
    <property type="match status" value="1"/>
</dbReference>
<protein>
    <submittedName>
        <fullName evidence="2 3">Cytochrome P450</fullName>
    </submittedName>
</protein>
<evidence type="ECO:0000256" key="1">
    <source>
        <dbReference type="ARBA" id="ARBA00010617"/>
    </source>
</evidence>
<evidence type="ECO:0000313" key="4">
    <source>
        <dbReference type="Proteomes" id="UP000292307"/>
    </source>
</evidence>
<dbReference type="OrthoDB" id="4168525at2"/>
<evidence type="ECO:0000313" key="5">
    <source>
        <dbReference type="Proteomes" id="UP000628442"/>
    </source>
</evidence>
<dbReference type="EMBL" id="CP036401">
    <property type="protein sequence ID" value="QBI03518.1"/>
    <property type="molecule type" value="Genomic_DNA"/>
</dbReference>
<dbReference type="CDD" id="cd11036">
    <property type="entry name" value="AknT-like"/>
    <property type="match status" value="1"/>
</dbReference>
<dbReference type="Proteomes" id="UP000292307">
    <property type="component" value="Chromosome"/>
</dbReference>
<dbReference type="PANTHER" id="PTHR46696">
    <property type="entry name" value="P450, PUTATIVE (EUROFUNG)-RELATED"/>
    <property type="match status" value="1"/>
</dbReference>
<dbReference type="PANTHER" id="PTHR46696:SF1">
    <property type="entry name" value="CYTOCHROME P450 YJIB-RELATED"/>
    <property type="match status" value="1"/>
</dbReference>
<dbReference type="EMBL" id="BMWV01000008">
    <property type="protein sequence ID" value="GGY50666.1"/>
    <property type="molecule type" value="Genomic_DNA"/>
</dbReference>
<proteinExistence type="inferred from homology"/>
<reference evidence="2" key="1">
    <citation type="journal article" date="2014" name="Int. J. Syst. Evol. Microbiol.">
        <title>Complete genome sequence of Corynebacterium casei LMG S-19264T (=DSM 44701T), isolated from a smear-ripened cheese.</title>
        <authorList>
            <consortium name="US DOE Joint Genome Institute (JGI-PGF)"/>
            <person name="Walter F."/>
            <person name="Albersmeier A."/>
            <person name="Kalinowski J."/>
            <person name="Ruckert C."/>
        </authorList>
    </citation>
    <scope>NUCLEOTIDE SEQUENCE</scope>
    <source>
        <strain evidence="2">KCTC 12343</strain>
    </source>
</reference>
<dbReference type="GO" id="GO:0005506">
    <property type="term" value="F:iron ion binding"/>
    <property type="evidence" value="ECO:0007669"/>
    <property type="project" value="InterPro"/>
</dbReference>
<dbReference type="InterPro" id="IPR017972">
    <property type="entry name" value="Cyt_P450_CS"/>
</dbReference>
<dbReference type="PROSITE" id="PS00086">
    <property type="entry name" value="CYTOCHROME_P450"/>
    <property type="match status" value="1"/>
</dbReference>
<sequence>MEPDHPPADAVAAVTHPDPYPYYAMLAADPAPRYDERLRLWVAAHPATVRQLLADPACRVRPVQEPVPAALAGPAGDLFGALVRMNDGPRHATPKAVLLHALAALPQSLAADHAASVATAMAAEVCDAATLNAFVQGVPVRAVASLLGFADGELPRVAALVARYVACLSPLACPGEIAAGHEAAQALLDALRQLVRRAPGTALLAGVTREPWPDEHALLANLAGLMTQTHDATTGLLGNCIVARLRGDASGPAALVPAVMEHDPAIHNTRRFTAAGLDVAGVGVPAGQALLLVLAGTAGFGDGHHACPGQTLARSIVTQALRALRAAGPLPRAAWRYRPSVNARMPVFVGEGGA</sequence>
<gene>
    <name evidence="3" type="ORF">EYF70_23845</name>
    <name evidence="2" type="ORF">GCM10007387_36230</name>
</gene>